<accession>T1GFJ5</accession>
<dbReference type="Proteomes" id="UP000015102">
    <property type="component" value="Unassembled WGS sequence"/>
</dbReference>
<feature type="transmembrane region" description="Helical" evidence="1">
    <location>
        <begin position="60"/>
        <end position="79"/>
    </location>
</feature>
<dbReference type="EMBL" id="CAQQ02124516">
    <property type="status" value="NOT_ANNOTATED_CDS"/>
    <property type="molecule type" value="Genomic_DNA"/>
</dbReference>
<dbReference type="EnsemblMetazoa" id="MESCA002137-RA">
    <property type="protein sequence ID" value="MESCA002137-PA"/>
    <property type="gene ID" value="MESCA002137"/>
</dbReference>
<evidence type="ECO:0000313" key="2">
    <source>
        <dbReference type="EnsemblMetazoa" id="MESCA002137-PA"/>
    </source>
</evidence>
<reference evidence="2" key="2">
    <citation type="submission" date="2015-06" db="UniProtKB">
        <authorList>
            <consortium name="EnsemblMetazoa"/>
        </authorList>
    </citation>
    <scope>IDENTIFICATION</scope>
</reference>
<keyword evidence="1" id="KW-0472">Membrane</keyword>
<dbReference type="EMBL" id="CAQQ02124517">
    <property type="status" value="NOT_ANNOTATED_CDS"/>
    <property type="molecule type" value="Genomic_DNA"/>
</dbReference>
<dbReference type="AlphaFoldDB" id="T1GFJ5"/>
<keyword evidence="3" id="KW-1185">Reference proteome</keyword>
<proteinExistence type="predicted"/>
<keyword evidence="1" id="KW-0812">Transmembrane</keyword>
<name>T1GFJ5_MEGSC</name>
<protein>
    <submittedName>
        <fullName evidence="2">Uncharacterized protein</fullName>
    </submittedName>
</protein>
<organism evidence="2 3">
    <name type="scientific">Megaselia scalaris</name>
    <name type="common">Humpbacked fly</name>
    <name type="synonym">Phora scalaris</name>
    <dbReference type="NCBI Taxonomy" id="36166"/>
    <lineage>
        <taxon>Eukaryota</taxon>
        <taxon>Metazoa</taxon>
        <taxon>Ecdysozoa</taxon>
        <taxon>Arthropoda</taxon>
        <taxon>Hexapoda</taxon>
        <taxon>Insecta</taxon>
        <taxon>Pterygota</taxon>
        <taxon>Neoptera</taxon>
        <taxon>Endopterygota</taxon>
        <taxon>Diptera</taxon>
        <taxon>Brachycera</taxon>
        <taxon>Muscomorpha</taxon>
        <taxon>Platypezoidea</taxon>
        <taxon>Phoridae</taxon>
        <taxon>Megaseliini</taxon>
        <taxon>Megaselia</taxon>
    </lineage>
</organism>
<keyword evidence="1" id="KW-1133">Transmembrane helix</keyword>
<sequence length="104" mass="12137">MKHENSNLSTLKLDRNCGSVSEDRWEASERLLPIFFYPTVELKSPITGFISKSEMGKYAFPNWLPFASVLILTVCYRYLMVHNVYISVNSFPFAHQRHHIVFHS</sequence>
<evidence type="ECO:0000256" key="1">
    <source>
        <dbReference type="SAM" id="Phobius"/>
    </source>
</evidence>
<evidence type="ECO:0000313" key="3">
    <source>
        <dbReference type="Proteomes" id="UP000015102"/>
    </source>
</evidence>
<dbReference type="HOGENOM" id="CLU_2253100_0_0_1"/>
<reference evidence="3" key="1">
    <citation type="submission" date="2013-02" db="EMBL/GenBank/DDBJ databases">
        <authorList>
            <person name="Hughes D."/>
        </authorList>
    </citation>
    <scope>NUCLEOTIDE SEQUENCE</scope>
    <source>
        <strain>Durham</strain>
        <strain evidence="3">NC isolate 2 -- Noor lab</strain>
    </source>
</reference>